<dbReference type="EMBL" id="CP014476">
    <property type="protein sequence ID" value="AMK75314.1"/>
    <property type="molecule type" value="Genomic_DNA"/>
</dbReference>
<dbReference type="InterPro" id="IPR036457">
    <property type="entry name" value="PPM-type-like_dom_sf"/>
</dbReference>
<name>A0A140E4J0_9GAMM</name>
<dbReference type="PANTHER" id="PTHR43156:SF2">
    <property type="entry name" value="STAGE II SPORULATION PROTEIN E"/>
    <property type="match status" value="1"/>
</dbReference>
<evidence type="ECO:0000256" key="1">
    <source>
        <dbReference type="ARBA" id="ARBA00022801"/>
    </source>
</evidence>
<evidence type="ECO:0000313" key="4">
    <source>
        <dbReference type="Proteomes" id="UP000030512"/>
    </source>
</evidence>
<dbReference type="Gene3D" id="3.60.40.10">
    <property type="entry name" value="PPM-type phosphatase domain"/>
    <property type="match status" value="1"/>
</dbReference>
<dbReference type="Gene3D" id="3.30.565.10">
    <property type="entry name" value="Histidine kinase-like ATPase, C-terminal domain"/>
    <property type="match status" value="1"/>
</dbReference>
<evidence type="ECO:0000259" key="2">
    <source>
        <dbReference type="SMART" id="SM00331"/>
    </source>
</evidence>
<sequence>MNQSNPLPKPAQTSIVLLEDEGVNSNADSLQGVLRAQDFRCALVSSTDDVIARLTTAAVDLLIIACSELPWQRIVEMREAADSYLPIILIADDLTDLLLDYCAAVEIDAVICRPVNDRLLLLKIRSSLKLRQLYQQECEQKTQLLDYWRTSDLEHEVAAKLFNDVLKADFLETEAVEVVMSPMALFNGDLVLVAKTPENHLHVLLGDFTGHGLSASIAATPLADIFYGMTRKGFDINEIVTEINAKLYRMLPANRFLAATVVALYPESSSMKSITCGLPEHFLVNHADNSFLAIHSLNIPLGIQASIEIEEQLHRVSEDERLYLLTDGIFEAENAEGELFGGERILNAIRQNKTDDIKNLQASLEAHTGGAVQKDDNTLVILSCAVDSVPWGRREARQPLQRIAATTWKQMMEFDIDSLRLINPVPVMVNTLMEIQGLQNYRQDIFMIVSELFANALDHGVLGLDSGLKSSPEGFMRFYALKDERLQQLTQGKVRLLFIHQPTEQGGRLVVKVLDSGNGFDWHGRGRAQASNEAYCGRGVILLETLCSSVVYHGCGNRVTAVFDWQH</sequence>
<dbReference type="RefSeq" id="WP_036272067.1">
    <property type="nucleotide sequence ID" value="NZ_CP014476.1"/>
</dbReference>
<keyword evidence="1" id="KW-0378">Hydrolase</keyword>
<dbReference type="SMART" id="SM00331">
    <property type="entry name" value="PP2C_SIG"/>
    <property type="match status" value="1"/>
</dbReference>
<dbReference type="Pfam" id="PF07228">
    <property type="entry name" value="SpoIIE"/>
    <property type="match status" value="1"/>
</dbReference>
<dbReference type="InterPro" id="IPR052016">
    <property type="entry name" value="Bact_Sigma-Reg"/>
</dbReference>
<proteinExistence type="predicted"/>
<reference evidence="3 4" key="1">
    <citation type="journal article" date="2015" name="Environ. Microbiol.">
        <title>Methane oxidation coupled to nitrate reduction under hypoxia by the Gammaproteobacterium Methylomonas denitrificans, sp. nov. type strain FJG1.</title>
        <authorList>
            <person name="Kits K.D."/>
            <person name="Klotz M.G."/>
            <person name="Stein L.Y."/>
        </authorList>
    </citation>
    <scope>NUCLEOTIDE SEQUENCE [LARGE SCALE GENOMIC DNA]</scope>
    <source>
        <strain evidence="3 4">FJG1</strain>
    </source>
</reference>
<dbReference type="STRING" id="1538553.JT25_002225"/>
<dbReference type="Proteomes" id="UP000030512">
    <property type="component" value="Chromosome"/>
</dbReference>
<feature type="domain" description="PPM-type phosphatase" evidence="2">
    <location>
        <begin position="174"/>
        <end position="384"/>
    </location>
</feature>
<dbReference type="InterPro" id="IPR003594">
    <property type="entry name" value="HATPase_dom"/>
</dbReference>
<dbReference type="SUPFAM" id="SSF52172">
    <property type="entry name" value="CheY-like"/>
    <property type="match status" value="1"/>
</dbReference>
<dbReference type="Pfam" id="PF13581">
    <property type="entry name" value="HATPase_c_2"/>
    <property type="match status" value="1"/>
</dbReference>
<dbReference type="InterPro" id="IPR001932">
    <property type="entry name" value="PPM-type_phosphatase-like_dom"/>
</dbReference>
<dbReference type="AlphaFoldDB" id="A0A140E4J0"/>
<evidence type="ECO:0000313" key="3">
    <source>
        <dbReference type="EMBL" id="AMK75314.1"/>
    </source>
</evidence>
<gene>
    <name evidence="3" type="ORF">JT25_002225</name>
</gene>
<organism evidence="3 4">
    <name type="scientific">Methylomonas denitrificans</name>
    <dbReference type="NCBI Taxonomy" id="1538553"/>
    <lineage>
        <taxon>Bacteria</taxon>
        <taxon>Pseudomonadati</taxon>
        <taxon>Pseudomonadota</taxon>
        <taxon>Gammaproteobacteria</taxon>
        <taxon>Methylococcales</taxon>
        <taxon>Methylococcaceae</taxon>
        <taxon>Methylomonas</taxon>
    </lineage>
</organism>
<dbReference type="InterPro" id="IPR036890">
    <property type="entry name" value="HATPase_C_sf"/>
</dbReference>
<dbReference type="InterPro" id="IPR011006">
    <property type="entry name" value="CheY-like_superfamily"/>
</dbReference>
<dbReference type="OrthoDB" id="9811749at2"/>
<dbReference type="PANTHER" id="PTHR43156">
    <property type="entry name" value="STAGE II SPORULATION PROTEIN E-RELATED"/>
    <property type="match status" value="1"/>
</dbReference>
<dbReference type="CDD" id="cd16936">
    <property type="entry name" value="HATPase_RsbW-like"/>
    <property type="match status" value="1"/>
</dbReference>
<dbReference type="KEGG" id="mdn:JT25_002225"/>
<dbReference type="GO" id="GO:0016791">
    <property type="term" value="F:phosphatase activity"/>
    <property type="evidence" value="ECO:0007669"/>
    <property type="project" value="TreeGrafter"/>
</dbReference>
<accession>A0A140E4J0</accession>
<protein>
    <submittedName>
        <fullName evidence="3">Response regulator receiver protein</fullName>
    </submittedName>
</protein>
<keyword evidence="4" id="KW-1185">Reference proteome</keyword>